<dbReference type="STRING" id="1882918.BCY86_02990"/>
<organism evidence="1 2">
    <name type="scientific">Pajaroellobacter abortibovis</name>
    <dbReference type="NCBI Taxonomy" id="1882918"/>
    <lineage>
        <taxon>Bacteria</taxon>
        <taxon>Pseudomonadati</taxon>
        <taxon>Myxococcota</taxon>
        <taxon>Polyangia</taxon>
        <taxon>Polyangiales</taxon>
        <taxon>Polyangiaceae</taxon>
    </lineage>
</organism>
<name>A0A1L6MWF2_9BACT</name>
<protein>
    <submittedName>
        <fullName evidence="1">Uncharacterized protein</fullName>
    </submittedName>
</protein>
<keyword evidence="2" id="KW-1185">Reference proteome</keyword>
<dbReference type="KEGG" id="pabo:BCY86_02990"/>
<gene>
    <name evidence="1" type="ORF">BCY86_02990</name>
</gene>
<sequence>MKSCISFLIGLLTSCAAQGEGERCSTLTQPSDPDCAKGLICISFASLGHNTSNPTNGVCCPPLAEQTSSTPNICTMSRVLILDASRPPPDVDVSF</sequence>
<dbReference type="AlphaFoldDB" id="A0A1L6MWF2"/>
<evidence type="ECO:0000313" key="2">
    <source>
        <dbReference type="Proteomes" id="UP000185544"/>
    </source>
</evidence>
<dbReference type="Proteomes" id="UP000185544">
    <property type="component" value="Chromosome"/>
</dbReference>
<accession>A0A1L6MWF2</accession>
<reference evidence="1 2" key="1">
    <citation type="submission" date="2016-08" db="EMBL/GenBank/DDBJ databases">
        <title>Identification and validation of antigenic proteins from Pajaroellobacter abortibovis using de-novo genome sequence assembly and reverse vaccinology.</title>
        <authorList>
            <person name="Welly B.T."/>
            <person name="Miller M.R."/>
            <person name="Stott J.L."/>
            <person name="Blanchard M.T."/>
            <person name="Islas-Trejo A.D."/>
            <person name="O'Rourke S.M."/>
            <person name="Young A.E."/>
            <person name="Medrano J.F."/>
            <person name="Van Eenennaam A.L."/>
        </authorList>
    </citation>
    <scope>NUCLEOTIDE SEQUENCE [LARGE SCALE GENOMIC DNA]</scope>
    <source>
        <strain evidence="1 2">BTF92-0548A/99-0131</strain>
    </source>
</reference>
<proteinExistence type="predicted"/>
<dbReference type="EMBL" id="CP016908">
    <property type="protein sequence ID" value="APR99755.1"/>
    <property type="molecule type" value="Genomic_DNA"/>
</dbReference>
<evidence type="ECO:0000313" key="1">
    <source>
        <dbReference type="EMBL" id="APR99755.1"/>
    </source>
</evidence>
<dbReference type="PROSITE" id="PS51257">
    <property type="entry name" value="PROKAR_LIPOPROTEIN"/>
    <property type="match status" value="1"/>
</dbReference>